<dbReference type="RefSeq" id="WP_082306626.1">
    <property type="nucleotide sequence ID" value="NZ_DF970233.1"/>
</dbReference>
<dbReference type="Proteomes" id="UP000253740">
    <property type="component" value="Unassembled WGS sequence"/>
</dbReference>
<dbReference type="PANTHER" id="PTHR11076">
    <property type="entry name" value="DNA REPAIR POLYMERASE UMUC / TRANSFERASE FAMILY MEMBER"/>
    <property type="match status" value="1"/>
</dbReference>
<dbReference type="InterPro" id="IPR017961">
    <property type="entry name" value="DNA_pol_Y-fam_little_finger"/>
</dbReference>
<evidence type="ECO:0000259" key="3">
    <source>
        <dbReference type="PROSITE" id="PS50173"/>
    </source>
</evidence>
<evidence type="ECO:0000313" key="4">
    <source>
        <dbReference type="EMBL" id="GAN45770.1"/>
    </source>
</evidence>
<keyword evidence="6" id="KW-1185">Reference proteome</keyword>
<dbReference type="InterPro" id="IPR043128">
    <property type="entry name" value="Rev_trsase/Diguanyl_cyclase"/>
</dbReference>
<dbReference type="EMBL" id="DF952386">
    <property type="protein sequence ID" value="GAN45770.1"/>
    <property type="molecule type" value="Genomic_DNA"/>
</dbReference>
<keyword evidence="2" id="KW-0235">DNA replication</keyword>
<evidence type="ECO:0000313" key="5">
    <source>
        <dbReference type="EMBL" id="GAP66789.1"/>
    </source>
</evidence>
<dbReference type="PANTHER" id="PTHR11076:SF33">
    <property type="entry name" value="DNA POLYMERASE KAPPA"/>
    <property type="match status" value="1"/>
</dbReference>
<dbReference type="InterPro" id="IPR001126">
    <property type="entry name" value="UmuC"/>
</dbReference>
<comment type="similarity">
    <text evidence="1">Belongs to the DNA polymerase type-Y family.</text>
</comment>
<evidence type="ECO:0000256" key="2">
    <source>
        <dbReference type="ARBA" id="ARBA00022705"/>
    </source>
</evidence>
<dbReference type="AlphaFoldDB" id="A0A0K8QPG7"/>
<accession>A0A0K8QPG7</accession>
<name>A0A0K8QPG7_9GAMM</name>
<keyword evidence="5" id="KW-0239">DNA-directed DNA polymerase</keyword>
<dbReference type="Gene3D" id="1.10.150.20">
    <property type="entry name" value="5' to 3' exonuclease, C-terminal subdomain"/>
    <property type="match status" value="1"/>
</dbReference>
<dbReference type="InterPro" id="IPR050116">
    <property type="entry name" value="DNA_polymerase-Y"/>
</dbReference>
<dbReference type="InterPro" id="IPR036775">
    <property type="entry name" value="DNA_pol_Y-fam_lit_finger_sf"/>
</dbReference>
<gene>
    <name evidence="4" type="ORF">MBSD_2326</name>
    <name evidence="5" type="ORF">MBSD_n2104</name>
</gene>
<dbReference type="Pfam" id="PF00817">
    <property type="entry name" value="IMS"/>
    <property type="match status" value="1"/>
</dbReference>
<dbReference type="OrthoDB" id="9808813at2"/>
<reference evidence="5" key="2">
    <citation type="submission" date="2015-08" db="EMBL/GenBank/DDBJ databases">
        <title>Complete DNA Sequence of Pseudomonas syringae pv. actinidiae, the Causal Agent of Kiwifruit Canker Disease.</title>
        <authorList>
            <person name="Rikkerink E.H.A."/>
            <person name="Fineran P.C."/>
        </authorList>
    </citation>
    <scope>NUCLEOTIDE SEQUENCE</scope>
    <source>
        <strain evidence="5">SkMP5</strain>
    </source>
</reference>
<feature type="domain" description="UmuC" evidence="3">
    <location>
        <begin position="5"/>
        <end position="190"/>
    </location>
</feature>
<dbReference type="Gene3D" id="3.40.1170.60">
    <property type="match status" value="1"/>
</dbReference>
<dbReference type="GO" id="GO:0003887">
    <property type="term" value="F:DNA-directed DNA polymerase activity"/>
    <property type="evidence" value="ECO:0007669"/>
    <property type="project" value="UniProtKB-KW"/>
</dbReference>
<evidence type="ECO:0000256" key="1">
    <source>
        <dbReference type="ARBA" id="ARBA00010945"/>
    </source>
</evidence>
<evidence type="ECO:0000313" key="6">
    <source>
        <dbReference type="Proteomes" id="UP000253740"/>
    </source>
</evidence>
<sequence>MTLRCLFVDFNSYFASVEQQENPALRGRPVGVVPVLAEGGCCIAASVEAKRRGVGTGTLVRDARRLCPDIALVPARPSLYVAWHHRLLEAIERVIPYERPPRSIDEVACELTGSQRHRARAEALAHAIKAEIRRETGDGAIRCSIGIAPNEWLAKTATDMRKPDGLVVIEAADLPQALHGLALRDLCGIGAAMEARLHALGIRSVAQLAAADKLVLRRAWGGIEGERMWALLRGEWLPPRASERGSVGHSHVLPPELRTPPGAQAVAKKLLVKTAQRLRGYGLLAGALALRMRLLGTEARVEADLVFDPTDDSRALLHHLLRLLEAHPLPRRARPLSVSVTLHRVIERAHGSRPLFGDERASDALNAVLDRINRRYGHNTLYFGGMHAALDAAPMRIPFNRIPDVGTEQDADHELWLKRINQAKVLAEGEHRRRGDAKLPRSG</sequence>
<dbReference type="PROSITE" id="PS50173">
    <property type="entry name" value="UMUC"/>
    <property type="match status" value="1"/>
</dbReference>
<dbReference type="GO" id="GO:0042276">
    <property type="term" value="P:error-prone translesion synthesis"/>
    <property type="evidence" value="ECO:0007669"/>
    <property type="project" value="TreeGrafter"/>
</dbReference>
<reference evidence="4" key="1">
    <citation type="submission" date="2015-03" db="EMBL/GenBank/DDBJ databases">
        <title>Draft genome sequence of Mizugakiibacter sediminis skMP5.</title>
        <authorList>
            <person name="Watanabe T."/>
            <person name="Kojima H."/>
            <person name="Fukui M."/>
        </authorList>
    </citation>
    <scope>NUCLEOTIDE SEQUENCE</scope>
    <source>
        <strain evidence="4">SkMP5</strain>
    </source>
</reference>
<keyword evidence="5" id="KW-0548">Nucleotidyltransferase</keyword>
<dbReference type="SUPFAM" id="SSF56672">
    <property type="entry name" value="DNA/RNA polymerases"/>
    <property type="match status" value="1"/>
</dbReference>
<dbReference type="GO" id="GO:0005829">
    <property type="term" value="C:cytosol"/>
    <property type="evidence" value="ECO:0007669"/>
    <property type="project" value="TreeGrafter"/>
</dbReference>
<dbReference type="GO" id="GO:0006281">
    <property type="term" value="P:DNA repair"/>
    <property type="evidence" value="ECO:0007669"/>
    <property type="project" value="InterPro"/>
</dbReference>
<dbReference type="GO" id="GO:0003684">
    <property type="term" value="F:damaged DNA binding"/>
    <property type="evidence" value="ECO:0007669"/>
    <property type="project" value="InterPro"/>
</dbReference>
<dbReference type="STRING" id="1475481.GCA_000953855_02151"/>
<proteinExistence type="inferred from homology"/>
<dbReference type="Pfam" id="PF11799">
    <property type="entry name" value="IMS_C"/>
    <property type="match status" value="1"/>
</dbReference>
<dbReference type="EMBL" id="DF970233">
    <property type="protein sequence ID" value="GAP66789.1"/>
    <property type="molecule type" value="Genomic_DNA"/>
</dbReference>
<dbReference type="InterPro" id="IPR043502">
    <property type="entry name" value="DNA/RNA_pol_sf"/>
</dbReference>
<dbReference type="GO" id="GO:0009432">
    <property type="term" value="P:SOS response"/>
    <property type="evidence" value="ECO:0007669"/>
    <property type="project" value="TreeGrafter"/>
</dbReference>
<dbReference type="GO" id="GO:0006260">
    <property type="term" value="P:DNA replication"/>
    <property type="evidence" value="ECO:0007669"/>
    <property type="project" value="UniProtKB-KW"/>
</dbReference>
<dbReference type="SUPFAM" id="SSF100879">
    <property type="entry name" value="Lesion bypass DNA polymerase (Y-family), little finger domain"/>
    <property type="match status" value="1"/>
</dbReference>
<keyword evidence="5" id="KW-0808">Transferase</keyword>
<dbReference type="HOGENOM" id="CLU_012348_1_1_6"/>
<protein>
    <submittedName>
        <fullName evidence="5">DNA-directed DNA polymerase</fullName>
    </submittedName>
</protein>
<organism evidence="5">
    <name type="scientific">Mizugakiibacter sediminis</name>
    <dbReference type="NCBI Taxonomy" id="1475481"/>
    <lineage>
        <taxon>Bacteria</taxon>
        <taxon>Pseudomonadati</taxon>
        <taxon>Pseudomonadota</taxon>
        <taxon>Gammaproteobacteria</taxon>
        <taxon>Lysobacterales</taxon>
        <taxon>Rhodanobacteraceae</taxon>
        <taxon>Mizugakiibacter</taxon>
    </lineage>
</organism>
<dbReference type="Gene3D" id="3.30.70.270">
    <property type="match status" value="1"/>
</dbReference>